<comment type="caution">
    <text evidence="2">The sequence shown here is derived from an EMBL/GenBank/DDBJ whole genome shotgun (WGS) entry which is preliminary data.</text>
</comment>
<dbReference type="Proteomes" id="UP000037432">
    <property type="component" value="Unassembled WGS sequence"/>
</dbReference>
<feature type="signal peptide" evidence="1">
    <location>
        <begin position="1"/>
        <end position="27"/>
    </location>
</feature>
<gene>
    <name evidence="2" type="ORF">ACM01_22995</name>
</gene>
<feature type="chain" id="PRO_5009778717" description="Secreted protein" evidence="1">
    <location>
        <begin position="28"/>
        <end position="84"/>
    </location>
</feature>
<evidence type="ECO:0000256" key="1">
    <source>
        <dbReference type="SAM" id="SignalP"/>
    </source>
</evidence>
<sequence length="84" mass="8435">MRKLQKAAVAAAMVGTLSLIATGTANAQPSYDGHGHGHGHCHSHDLDVSILGQVGLLNGLAGNLANGEGHPGGQYQHVGGGCHH</sequence>
<proteinExistence type="predicted"/>
<dbReference type="RefSeq" id="WP_048583222.1">
    <property type="nucleotide sequence ID" value="NZ_LFNT01000027.1"/>
</dbReference>
<evidence type="ECO:0000313" key="2">
    <source>
        <dbReference type="EMBL" id="KMS72420.1"/>
    </source>
</evidence>
<protein>
    <recommendedName>
        <fullName evidence="4">Secreted protein</fullName>
    </recommendedName>
</protein>
<dbReference type="AlphaFoldDB" id="A0A0J8C3N7"/>
<dbReference type="PATRIC" id="fig|1938.3.peg.3489"/>
<organism evidence="2 3">
    <name type="scientific">Streptomyces viridochromogenes</name>
    <dbReference type="NCBI Taxonomy" id="1938"/>
    <lineage>
        <taxon>Bacteria</taxon>
        <taxon>Bacillati</taxon>
        <taxon>Actinomycetota</taxon>
        <taxon>Actinomycetes</taxon>
        <taxon>Kitasatosporales</taxon>
        <taxon>Streptomycetaceae</taxon>
        <taxon>Streptomyces</taxon>
    </lineage>
</organism>
<reference evidence="2 3" key="1">
    <citation type="submission" date="2015-06" db="EMBL/GenBank/DDBJ databases">
        <authorList>
            <person name="Ju K.-S."/>
            <person name="Doroghazi J.R."/>
            <person name="Metcalf W.W."/>
        </authorList>
    </citation>
    <scope>NUCLEOTIDE SEQUENCE [LARGE SCALE GENOMIC DNA]</scope>
    <source>
        <strain evidence="2 3">NRRL 3414</strain>
    </source>
</reference>
<evidence type="ECO:0008006" key="4">
    <source>
        <dbReference type="Google" id="ProtNLM"/>
    </source>
</evidence>
<evidence type="ECO:0000313" key="3">
    <source>
        <dbReference type="Proteomes" id="UP000037432"/>
    </source>
</evidence>
<dbReference type="OrthoDB" id="4253553at2"/>
<keyword evidence="1" id="KW-0732">Signal</keyword>
<accession>A0A0J8C3N7</accession>
<dbReference type="EMBL" id="LFNT01000027">
    <property type="protein sequence ID" value="KMS72420.1"/>
    <property type="molecule type" value="Genomic_DNA"/>
</dbReference>
<name>A0A0J8C3N7_STRVR</name>